<keyword evidence="1" id="KW-0472">Membrane</keyword>
<keyword evidence="1" id="KW-1133">Transmembrane helix</keyword>
<dbReference type="RefSeq" id="WP_090969725.1">
    <property type="nucleotide sequence ID" value="NZ_FNRT01000002.1"/>
</dbReference>
<dbReference type="EMBL" id="FNRT01000002">
    <property type="protein sequence ID" value="SEC73959.1"/>
    <property type="molecule type" value="Genomic_DNA"/>
</dbReference>
<name>A0A1H4UYQ1_9ACTN</name>
<sequence length="99" mass="10215">MTRAAQRVVGIVVLLVLGMLSLPLAAYVLDGPGAENWIVPVQLVAMAALGAAVTIGLPGLAREGAGTGRRAMTGTWWGLLASFVGVVVFWFLLNGIRGA</sequence>
<dbReference type="Proteomes" id="UP000198742">
    <property type="component" value="Unassembled WGS sequence"/>
</dbReference>
<dbReference type="OrthoDB" id="3787469at2"/>
<protein>
    <submittedName>
        <fullName evidence="2">Uncharacterized protein</fullName>
    </submittedName>
</protein>
<dbReference type="AlphaFoldDB" id="A0A1H4UYQ1"/>
<gene>
    <name evidence="2" type="ORF">SAMN04489844_2892</name>
</gene>
<organism evidence="2 3">
    <name type="scientific">Nocardioides exalbidus</name>
    <dbReference type="NCBI Taxonomy" id="402596"/>
    <lineage>
        <taxon>Bacteria</taxon>
        <taxon>Bacillati</taxon>
        <taxon>Actinomycetota</taxon>
        <taxon>Actinomycetes</taxon>
        <taxon>Propionibacteriales</taxon>
        <taxon>Nocardioidaceae</taxon>
        <taxon>Nocardioides</taxon>
    </lineage>
</organism>
<evidence type="ECO:0000256" key="1">
    <source>
        <dbReference type="SAM" id="Phobius"/>
    </source>
</evidence>
<feature type="transmembrane region" description="Helical" evidence="1">
    <location>
        <begin position="73"/>
        <end position="93"/>
    </location>
</feature>
<keyword evidence="1" id="KW-0812">Transmembrane</keyword>
<evidence type="ECO:0000313" key="2">
    <source>
        <dbReference type="EMBL" id="SEC73959.1"/>
    </source>
</evidence>
<proteinExistence type="predicted"/>
<reference evidence="3" key="1">
    <citation type="submission" date="2016-10" db="EMBL/GenBank/DDBJ databases">
        <authorList>
            <person name="Varghese N."/>
            <person name="Submissions S."/>
        </authorList>
    </citation>
    <scope>NUCLEOTIDE SEQUENCE [LARGE SCALE GENOMIC DNA]</scope>
    <source>
        <strain evidence="3">DSM 22017</strain>
    </source>
</reference>
<evidence type="ECO:0000313" key="3">
    <source>
        <dbReference type="Proteomes" id="UP000198742"/>
    </source>
</evidence>
<feature type="transmembrane region" description="Helical" evidence="1">
    <location>
        <begin position="41"/>
        <end position="61"/>
    </location>
</feature>
<accession>A0A1H4UYQ1</accession>
<feature type="transmembrane region" description="Helical" evidence="1">
    <location>
        <begin position="7"/>
        <end position="29"/>
    </location>
</feature>
<keyword evidence="3" id="KW-1185">Reference proteome</keyword>